<comment type="caution">
    <text evidence="1">The sequence shown here is derived from an EMBL/GenBank/DDBJ whole genome shotgun (WGS) entry which is preliminary data.</text>
</comment>
<gene>
    <name evidence="1" type="ORF">SCALOS_LOCUS7166</name>
</gene>
<sequence>SKKDLAMLTRSKRGGKRVTFQVPQRGGKRVTFQVPQRGGKKSTKATRRKIIILTNSSDEDQSSKEEKAPQEEKISQLDSESELESEESTDTENNETSEHELADKNEMLNDGEEEDEEEDDSSDLDYQIATRSKRRVPRINYSDEKYYSSRLGNSNENSKRKVKEFSDDENETKRIKPSRRIINNRRKKSRRANTYDDSSEQKRRSLRNKSSDQEENTFQEDINNNYYEVSSDEPDNEIIIDTSNGPNEHIPKVLGTESEVEVQYVHVADPIPPYKTLRKDDPEFIEKHIWWCNKCGDSKSNATFVYCGECSITYHRQCYQLRSTVVNGIVECKFCIENKPECIICHKFSDDNQQHDKEINNKEHQKFKEMGIDKGDVVNEVQQTTNEEVNSDEIQQTNKEMNSDEIDFDEEDAASSSSSTSDSYPNLLFRCNRCTLTMHDSCLPALNDHDLIESKMEFYREKWNCHLCNLWNREIDKILTFRFISQKSEEKSSISNESDSSINAYEVEMLVKFKDLSYRKVEWVPGYWLMNVSSQKYRHFVKTRQVPLSEEDVIQREWLKIHR</sequence>
<feature type="non-terminal residue" evidence="1">
    <location>
        <position position="1"/>
    </location>
</feature>
<proteinExistence type="predicted"/>
<dbReference type="Proteomes" id="UP000789860">
    <property type="component" value="Unassembled WGS sequence"/>
</dbReference>
<keyword evidence="2" id="KW-1185">Reference proteome</keyword>
<accession>A0ACA9MRT8</accession>
<evidence type="ECO:0000313" key="1">
    <source>
        <dbReference type="EMBL" id="CAG8607718.1"/>
    </source>
</evidence>
<organism evidence="1 2">
    <name type="scientific">Scutellospora calospora</name>
    <dbReference type="NCBI Taxonomy" id="85575"/>
    <lineage>
        <taxon>Eukaryota</taxon>
        <taxon>Fungi</taxon>
        <taxon>Fungi incertae sedis</taxon>
        <taxon>Mucoromycota</taxon>
        <taxon>Glomeromycotina</taxon>
        <taxon>Glomeromycetes</taxon>
        <taxon>Diversisporales</taxon>
        <taxon>Gigasporaceae</taxon>
        <taxon>Scutellospora</taxon>
    </lineage>
</organism>
<dbReference type="EMBL" id="CAJVPM010015419">
    <property type="protein sequence ID" value="CAG8607718.1"/>
    <property type="molecule type" value="Genomic_DNA"/>
</dbReference>
<feature type="non-terminal residue" evidence="1">
    <location>
        <position position="563"/>
    </location>
</feature>
<evidence type="ECO:0000313" key="2">
    <source>
        <dbReference type="Proteomes" id="UP000789860"/>
    </source>
</evidence>
<protein>
    <submittedName>
        <fullName evidence="1">9372_t:CDS:1</fullName>
    </submittedName>
</protein>
<name>A0ACA9MRT8_9GLOM</name>
<reference evidence="1" key="1">
    <citation type="submission" date="2021-06" db="EMBL/GenBank/DDBJ databases">
        <authorList>
            <person name="Kallberg Y."/>
            <person name="Tangrot J."/>
            <person name="Rosling A."/>
        </authorList>
    </citation>
    <scope>NUCLEOTIDE SEQUENCE</scope>
    <source>
        <strain evidence="1">AU212A</strain>
    </source>
</reference>